<gene>
    <name evidence="2" type="ORF">ETH_00039470</name>
</gene>
<dbReference type="VEuPathDB" id="ToxoDB:ETH_00039470"/>
<dbReference type="VEuPathDB" id="ToxoDB:ETH2_0522600"/>
<evidence type="ECO:0000313" key="2">
    <source>
        <dbReference type="EMBL" id="CDJ44911.1"/>
    </source>
</evidence>
<reference evidence="2" key="1">
    <citation type="submission" date="2013-10" db="EMBL/GenBank/DDBJ databases">
        <title>Genomic analysis of the causative agents of coccidiosis in chickens.</title>
        <authorList>
            <person name="Reid A.J."/>
            <person name="Blake D."/>
            <person name="Billington K."/>
            <person name="Browne H."/>
            <person name="Dunn M."/>
            <person name="Hung S."/>
            <person name="Kawahara F."/>
            <person name="Miranda-Saavedra D."/>
            <person name="Mourier T."/>
            <person name="Nagra H."/>
            <person name="Otto T.D."/>
            <person name="Rawlings N."/>
            <person name="Sanchez A."/>
            <person name="Sanders M."/>
            <person name="Subramaniam C."/>
            <person name="Tay Y."/>
            <person name="Dear P."/>
            <person name="Doerig C."/>
            <person name="Gruber A."/>
            <person name="Parkinson J."/>
            <person name="Shirley M."/>
            <person name="Wan K.L."/>
            <person name="Berriman M."/>
            <person name="Tomley F."/>
            <person name="Pain A."/>
        </authorList>
    </citation>
    <scope>NUCLEOTIDE SEQUENCE [LARGE SCALE GENOMIC DNA]</scope>
    <source>
        <strain evidence="2">Houghton</strain>
    </source>
</reference>
<dbReference type="AlphaFoldDB" id="U6L447"/>
<dbReference type="OrthoDB" id="10635346at2759"/>
<sequence>MRAGDDPFETNRLAAAAASAAVRDLRRRSSSSTLSDDLILAAKGAATAAAAAAAADFPPLRGSSLHVLPEDEADETLLPESQWTREQRQQQQQQQQQQELDEQLQTVRLAQAPTPPLQAAAAAAAAAAAQQQQDPPLRYMSATMPDPQAKASVLLLPPLPPNSVDYYEHNQQQRQQQQRQQQRPQQQEPQQKSPQNDSSQKSKSWEEQIEKGAGTTVYFLEDVTDFSRLLNPSGQAAARRLLWGLFAFFRRGLEFCPGLASPTAAPQIIPHLACILLLYMSEPAAFSVLYSLVKHAQETARKHQHHTRLMHKLDYVVIKRKDFIWYAQPDLSRV</sequence>
<feature type="compositionally biased region" description="Low complexity" evidence="1">
    <location>
        <begin position="172"/>
        <end position="195"/>
    </location>
</feature>
<evidence type="ECO:0000256" key="1">
    <source>
        <dbReference type="SAM" id="MobiDB-lite"/>
    </source>
</evidence>
<dbReference type="EMBL" id="HG677813">
    <property type="protein sequence ID" value="CDJ44911.1"/>
    <property type="molecule type" value="Genomic_DNA"/>
</dbReference>
<organism evidence="2 3">
    <name type="scientific">Eimeria tenella</name>
    <name type="common">Coccidian parasite</name>
    <dbReference type="NCBI Taxonomy" id="5802"/>
    <lineage>
        <taxon>Eukaryota</taxon>
        <taxon>Sar</taxon>
        <taxon>Alveolata</taxon>
        <taxon>Apicomplexa</taxon>
        <taxon>Conoidasida</taxon>
        <taxon>Coccidia</taxon>
        <taxon>Eucoccidiorida</taxon>
        <taxon>Eimeriorina</taxon>
        <taxon>Eimeriidae</taxon>
        <taxon>Eimeria</taxon>
    </lineage>
</organism>
<keyword evidence="3" id="KW-1185">Reference proteome</keyword>
<evidence type="ECO:0000313" key="3">
    <source>
        <dbReference type="Proteomes" id="UP000030747"/>
    </source>
</evidence>
<dbReference type="GeneID" id="25256935"/>
<proteinExistence type="predicted"/>
<dbReference type="RefSeq" id="XP_013235658.1">
    <property type="nucleotide sequence ID" value="XM_013380204.1"/>
</dbReference>
<protein>
    <submittedName>
        <fullName evidence="2">TLD domain-containing protein, putative</fullName>
    </submittedName>
</protein>
<accession>U6L447</accession>
<reference evidence="2" key="2">
    <citation type="submission" date="2013-10" db="EMBL/GenBank/DDBJ databases">
        <authorList>
            <person name="Aslett M."/>
        </authorList>
    </citation>
    <scope>NUCLEOTIDE SEQUENCE [LARGE SCALE GENOMIC DNA]</scope>
    <source>
        <strain evidence="2">Houghton</strain>
    </source>
</reference>
<feature type="region of interest" description="Disordered" evidence="1">
    <location>
        <begin position="153"/>
        <end position="206"/>
    </location>
</feature>
<dbReference type="Proteomes" id="UP000030747">
    <property type="component" value="Unassembled WGS sequence"/>
</dbReference>
<dbReference type="Gene3D" id="1.10.8.270">
    <property type="entry name" value="putative rabgap domain of human tbc1 domain family member 14 like domains"/>
    <property type="match status" value="1"/>
</dbReference>
<name>U6L447_EIMTE</name>